<reference evidence="11 12" key="1">
    <citation type="submission" date="2020-05" db="EMBL/GenBank/DDBJ databases">
        <title>Comparative genomic analysis of denitrifying bacteria from Halomonas genus.</title>
        <authorList>
            <person name="Wang L."/>
            <person name="Shao Z."/>
        </authorList>
    </citation>
    <scope>NUCLEOTIDE SEQUENCE [LARGE SCALE GENOMIC DNA]</scope>
    <source>
        <strain evidence="11 12">A4</strain>
    </source>
</reference>
<evidence type="ECO:0000256" key="3">
    <source>
        <dbReference type="ARBA" id="ARBA00022475"/>
    </source>
</evidence>
<feature type="domain" description="ABC transporter" evidence="10">
    <location>
        <begin position="2"/>
        <end position="238"/>
    </location>
</feature>
<evidence type="ECO:0000256" key="4">
    <source>
        <dbReference type="ARBA" id="ARBA00022496"/>
    </source>
</evidence>
<dbReference type="PROSITE" id="PS00211">
    <property type="entry name" value="ABC_TRANSPORTER_1"/>
    <property type="match status" value="1"/>
</dbReference>
<keyword evidence="6 11" id="KW-0067">ATP-binding</keyword>
<keyword evidence="8" id="KW-0406">Ion transport</keyword>
<keyword evidence="7" id="KW-0408">Iron</keyword>
<dbReference type="PROSITE" id="PS50893">
    <property type="entry name" value="ABC_TRANSPORTER_2"/>
    <property type="match status" value="1"/>
</dbReference>
<comment type="subcellular location">
    <subcellularLocation>
        <location evidence="1">Cell membrane</location>
        <topology evidence="1">Peripheral membrane protein</topology>
    </subcellularLocation>
</comment>
<dbReference type="InterPro" id="IPR003439">
    <property type="entry name" value="ABC_transporter-like_ATP-bd"/>
</dbReference>
<dbReference type="Gene3D" id="3.40.50.300">
    <property type="entry name" value="P-loop containing nucleotide triphosphate hydrolases"/>
    <property type="match status" value="1"/>
</dbReference>
<keyword evidence="12" id="KW-1185">Reference proteome</keyword>
<comment type="caution">
    <text evidence="11">The sequence shown here is derived from an EMBL/GenBank/DDBJ whole genome shotgun (WGS) entry which is preliminary data.</text>
</comment>
<evidence type="ECO:0000313" key="11">
    <source>
        <dbReference type="EMBL" id="MCG6657771.1"/>
    </source>
</evidence>
<proteinExistence type="predicted"/>
<keyword evidence="2" id="KW-0813">Transport</keyword>
<evidence type="ECO:0000256" key="1">
    <source>
        <dbReference type="ARBA" id="ARBA00004202"/>
    </source>
</evidence>
<dbReference type="PANTHER" id="PTHR42771:SF2">
    <property type="entry name" value="IRON(3+)-HYDROXAMATE IMPORT ATP-BINDING PROTEIN FHUC"/>
    <property type="match status" value="1"/>
</dbReference>
<keyword evidence="5" id="KW-0547">Nucleotide-binding</keyword>
<gene>
    <name evidence="11" type="ORF">HOP52_08375</name>
</gene>
<sequence length="256" mass="27963">MFEIRAATFEVHGRQLLAATDLTLEGGRVHGLIGHNGSGKSTLLKLLARQQPASQGALHFAGRPLSHWGHREFARRVAYLPQQLPATENLLGRELVAMGRYPWRGLLGRHTREDEAAIDRAIAATHTEAFADRLVDTLSGGERQRVWLAMLLAQGSDFLLLDEPLAALDIAHQVEVLALVRELSQTLGLGVVIVLHDVNMAARYCDHLVALHGGHVLTRGTPAELMDEATLEAIYGIPMRVLPHPAGHHPVALVHT</sequence>
<dbReference type="Proteomes" id="UP000814385">
    <property type="component" value="Unassembled WGS sequence"/>
</dbReference>
<evidence type="ECO:0000313" key="12">
    <source>
        <dbReference type="Proteomes" id="UP000814385"/>
    </source>
</evidence>
<dbReference type="SMART" id="SM00382">
    <property type="entry name" value="AAA"/>
    <property type="match status" value="1"/>
</dbReference>
<dbReference type="GO" id="GO:0005524">
    <property type="term" value="F:ATP binding"/>
    <property type="evidence" value="ECO:0007669"/>
    <property type="project" value="UniProtKB-KW"/>
</dbReference>
<organism evidence="11 12">
    <name type="scientific">Billgrantia campisalis</name>
    <dbReference type="NCBI Taxonomy" id="74661"/>
    <lineage>
        <taxon>Bacteria</taxon>
        <taxon>Pseudomonadati</taxon>
        <taxon>Pseudomonadota</taxon>
        <taxon>Gammaproteobacteria</taxon>
        <taxon>Oceanospirillales</taxon>
        <taxon>Halomonadaceae</taxon>
        <taxon>Billgrantia</taxon>
    </lineage>
</organism>
<evidence type="ECO:0000256" key="5">
    <source>
        <dbReference type="ARBA" id="ARBA00022741"/>
    </source>
</evidence>
<dbReference type="InterPro" id="IPR003593">
    <property type="entry name" value="AAA+_ATPase"/>
</dbReference>
<evidence type="ECO:0000259" key="10">
    <source>
        <dbReference type="PROSITE" id="PS50893"/>
    </source>
</evidence>
<evidence type="ECO:0000256" key="6">
    <source>
        <dbReference type="ARBA" id="ARBA00022840"/>
    </source>
</evidence>
<dbReference type="PANTHER" id="PTHR42771">
    <property type="entry name" value="IRON(3+)-HYDROXAMATE IMPORT ATP-BINDING PROTEIN FHUC"/>
    <property type="match status" value="1"/>
</dbReference>
<evidence type="ECO:0000256" key="2">
    <source>
        <dbReference type="ARBA" id="ARBA00022448"/>
    </source>
</evidence>
<dbReference type="CDD" id="cd03214">
    <property type="entry name" value="ABC_Iron-Siderophores_B12_Hemin"/>
    <property type="match status" value="1"/>
</dbReference>
<dbReference type="SUPFAM" id="SSF52540">
    <property type="entry name" value="P-loop containing nucleoside triphosphate hydrolases"/>
    <property type="match status" value="1"/>
</dbReference>
<dbReference type="EMBL" id="JABFUC010000005">
    <property type="protein sequence ID" value="MCG6657771.1"/>
    <property type="molecule type" value="Genomic_DNA"/>
</dbReference>
<accession>A0ABS9P7M0</accession>
<evidence type="ECO:0000256" key="8">
    <source>
        <dbReference type="ARBA" id="ARBA00023065"/>
    </source>
</evidence>
<protein>
    <submittedName>
        <fullName evidence="11">ATP-binding cassette domain-containing protein</fullName>
    </submittedName>
</protein>
<evidence type="ECO:0000256" key="9">
    <source>
        <dbReference type="ARBA" id="ARBA00023136"/>
    </source>
</evidence>
<dbReference type="InterPro" id="IPR017871">
    <property type="entry name" value="ABC_transporter-like_CS"/>
</dbReference>
<keyword evidence="3" id="KW-1003">Cell membrane</keyword>
<keyword evidence="4" id="KW-0410">Iron transport</keyword>
<name>A0ABS9P7M0_9GAMM</name>
<dbReference type="Pfam" id="PF00005">
    <property type="entry name" value="ABC_tran"/>
    <property type="match status" value="1"/>
</dbReference>
<keyword evidence="9" id="KW-0472">Membrane</keyword>
<dbReference type="InterPro" id="IPR027417">
    <property type="entry name" value="P-loop_NTPase"/>
</dbReference>
<dbReference type="RefSeq" id="WP_238976920.1">
    <property type="nucleotide sequence ID" value="NZ_JABFUC010000005.1"/>
</dbReference>
<evidence type="ECO:0000256" key="7">
    <source>
        <dbReference type="ARBA" id="ARBA00023004"/>
    </source>
</evidence>
<dbReference type="InterPro" id="IPR051535">
    <property type="entry name" value="Siderophore_ABC-ATPase"/>
</dbReference>